<dbReference type="InterPro" id="IPR036046">
    <property type="entry name" value="Acylphosphatase-like_dom_sf"/>
</dbReference>
<evidence type="ECO:0000256" key="6">
    <source>
        <dbReference type="RuleBase" id="RU004168"/>
    </source>
</evidence>
<dbReference type="AlphaFoldDB" id="A0A2N3PNA8"/>
<proteinExistence type="inferred from homology"/>
<evidence type="ECO:0000256" key="3">
    <source>
        <dbReference type="ARBA" id="ARBA00047645"/>
    </source>
</evidence>
<protein>
    <recommendedName>
        <fullName evidence="2 4">Acylphosphatase</fullName>
        <ecNumber evidence="2 4">3.6.1.7</ecNumber>
    </recommendedName>
</protein>
<dbReference type="SUPFAM" id="SSF54975">
    <property type="entry name" value="Acylphosphatase/BLUF domain-like"/>
    <property type="match status" value="1"/>
</dbReference>
<evidence type="ECO:0000256" key="5">
    <source>
        <dbReference type="RuleBase" id="RU000553"/>
    </source>
</evidence>
<accession>A0A2N3PNA8</accession>
<keyword evidence="4 5" id="KW-0378">Hydrolase</keyword>
<reference evidence="9" key="1">
    <citation type="submission" date="2017-12" db="EMBL/GenBank/DDBJ databases">
        <title>Draft genome sequence of Telmatospirillum siberiense 26-4b1T, an acidotolerant peatland alphaproteobacterium potentially involved in sulfur cycling.</title>
        <authorList>
            <person name="Hausmann B."/>
            <person name="Pjevac P."/>
            <person name="Schreck K."/>
            <person name="Herbold C.W."/>
            <person name="Daims H."/>
            <person name="Wagner M."/>
            <person name="Pester M."/>
            <person name="Loy A."/>
        </authorList>
    </citation>
    <scope>NUCLEOTIDE SEQUENCE [LARGE SCALE GENOMIC DNA]</scope>
    <source>
        <strain evidence="9">26-4b1</strain>
    </source>
</reference>
<feature type="active site" evidence="4">
    <location>
        <position position="39"/>
    </location>
</feature>
<sequence>MADSLTLRVIIEGRVQGVWFRGWTIQEAGRRGLDGWVRNRSDGSVEALFSGPPEAVAAMVEACRQGPPSARVFSLSQWPAEAPAEKGFRPLPTSVVE</sequence>
<dbReference type="PROSITE" id="PS00150">
    <property type="entry name" value="ACYLPHOSPHATASE_1"/>
    <property type="match status" value="1"/>
</dbReference>
<comment type="caution">
    <text evidence="8">The sequence shown here is derived from an EMBL/GenBank/DDBJ whole genome shotgun (WGS) entry which is preliminary data.</text>
</comment>
<dbReference type="InterPro" id="IPR001792">
    <property type="entry name" value="Acylphosphatase-like_dom"/>
</dbReference>
<dbReference type="InterPro" id="IPR017968">
    <property type="entry name" value="Acylphosphatase_CS"/>
</dbReference>
<comment type="catalytic activity">
    <reaction evidence="3 4 5">
        <text>an acyl phosphate + H2O = a carboxylate + phosphate + H(+)</text>
        <dbReference type="Rhea" id="RHEA:14965"/>
        <dbReference type="ChEBI" id="CHEBI:15377"/>
        <dbReference type="ChEBI" id="CHEBI:15378"/>
        <dbReference type="ChEBI" id="CHEBI:29067"/>
        <dbReference type="ChEBI" id="CHEBI:43474"/>
        <dbReference type="ChEBI" id="CHEBI:59918"/>
        <dbReference type="EC" id="3.6.1.7"/>
    </reaction>
</comment>
<feature type="domain" description="Acylphosphatase-like" evidence="7">
    <location>
        <begin position="6"/>
        <end position="92"/>
    </location>
</feature>
<dbReference type="PROSITE" id="PS00151">
    <property type="entry name" value="ACYLPHOSPHATASE_2"/>
    <property type="match status" value="1"/>
</dbReference>
<evidence type="ECO:0000256" key="4">
    <source>
        <dbReference type="PROSITE-ProRule" id="PRU00520"/>
    </source>
</evidence>
<organism evidence="8 9">
    <name type="scientific">Telmatospirillum siberiense</name>
    <dbReference type="NCBI Taxonomy" id="382514"/>
    <lineage>
        <taxon>Bacteria</taxon>
        <taxon>Pseudomonadati</taxon>
        <taxon>Pseudomonadota</taxon>
        <taxon>Alphaproteobacteria</taxon>
        <taxon>Rhodospirillales</taxon>
        <taxon>Rhodospirillaceae</taxon>
        <taxon>Telmatospirillum</taxon>
    </lineage>
</organism>
<dbReference type="PANTHER" id="PTHR47268:SF4">
    <property type="entry name" value="ACYLPHOSPHATASE"/>
    <property type="match status" value="1"/>
</dbReference>
<dbReference type="InterPro" id="IPR020456">
    <property type="entry name" value="Acylphosphatase"/>
</dbReference>
<dbReference type="PANTHER" id="PTHR47268">
    <property type="entry name" value="ACYLPHOSPHATASE"/>
    <property type="match status" value="1"/>
</dbReference>
<dbReference type="Proteomes" id="UP000233293">
    <property type="component" value="Unassembled WGS sequence"/>
</dbReference>
<name>A0A2N3PNA8_9PROT</name>
<dbReference type="EMBL" id="PIUM01000042">
    <property type="protein sequence ID" value="PKU21885.1"/>
    <property type="molecule type" value="Genomic_DNA"/>
</dbReference>
<dbReference type="PROSITE" id="PS51160">
    <property type="entry name" value="ACYLPHOSPHATASE_3"/>
    <property type="match status" value="1"/>
</dbReference>
<gene>
    <name evidence="8" type="ORF">CWS72_24695</name>
</gene>
<evidence type="ECO:0000313" key="8">
    <source>
        <dbReference type="EMBL" id="PKU21885.1"/>
    </source>
</evidence>
<dbReference type="GO" id="GO:0003998">
    <property type="term" value="F:acylphosphatase activity"/>
    <property type="evidence" value="ECO:0007669"/>
    <property type="project" value="UniProtKB-EC"/>
</dbReference>
<dbReference type="PRINTS" id="PR00112">
    <property type="entry name" value="ACYLPHPHTASE"/>
</dbReference>
<dbReference type="RefSeq" id="WP_101253323.1">
    <property type="nucleotide sequence ID" value="NZ_PIUM01000042.1"/>
</dbReference>
<dbReference type="Gene3D" id="3.30.70.100">
    <property type="match status" value="1"/>
</dbReference>
<evidence type="ECO:0000259" key="7">
    <source>
        <dbReference type="PROSITE" id="PS51160"/>
    </source>
</evidence>
<dbReference type="OrthoDB" id="5295388at2"/>
<evidence type="ECO:0000256" key="1">
    <source>
        <dbReference type="ARBA" id="ARBA00005614"/>
    </source>
</evidence>
<dbReference type="Pfam" id="PF00708">
    <property type="entry name" value="Acylphosphatase"/>
    <property type="match status" value="1"/>
</dbReference>
<evidence type="ECO:0000313" key="9">
    <source>
        <dbReference type="Proteomes" id="UP000233293"/>
    </source>
</evidence>
<evidence type="ECO:0000256" key="2">
    <source>
        <dbReference type="ARBA" id="ARBA00012150"/>
    </source>
</evidence>
<feature type="active site" evidence="4">
    <location>
        <position position="21"/>
    </location>
</feature>
<keyword evidence="9" id="KW-1185">Reference proteome</keyword>
<dbReference type="EC" id="3.6.1.7" evidence="2 4"/>
<comment type="similarity">
    <text evidence="1 6">Belongs to the acylphosphatase family.</text>
</comment>